<protein>
    <submittedName>
        <fullName evidence="2">Uncharacterized protein</fullName>
    </submittedName>
</protein>
<sequence>MKDSKISNPNTTTVKTVTDRHRRRGTHKFPTETRRQAVKTVTDRHRRSLGNRKESSKGTALFAVELPIFEDDGRLKSFSSSKGEESALRCGGGSKKMGEKGGLPLMIRKKMEMKDTDARDDKKQIWPHARETWQKINRSAQHLII</sequence>
<evidence type="ECO:0000256" key="1">
    <source>
        <dbReference type="SAM" id="MobiDB-lite"/>
    </source>
</evidence>
<accession>A0AAV4QPW5</accession>
<feature type="region of interest" description="Disordered" evidence="1">
    <location>
        <begin position="1"/>
        <end position="56"/>
    </location>
</feature>
<name>A0AAV4QPW5_9ARAC</name>
<reference evidence="2 3" key="1">
    <citation type="submission" date="2021-06" db="EMBL/GenBank/DDBJ databases">
        <title>Caerostris darwini draft genome.</title>
        <authorList>
            <person name="Kono N."/>
            <person name="Arakawa K."/>
        </authorList>
    </citation>
    <scope>NUCLEOTIDE SEQUENCE [LARGE SCALE GENOMIC DNA]</scope>
</reference>
<evidence type="ECO:0000313" key="3">
    <source>
        <dbReference type="Proteomes" id="UP001054837"/>
    </source>
</evidence>
<dbReference type="Proteomes" id="UP001054837">
    <property type="component" value="Unassembled WGS sequence"/>
</dbReference>
<evidence type="ECO:0000313" key="2">
    <source>
        <dbReference type="EMBL" id="GIY10874.1"/>
    </source>
</evidence>
<dbReference type="AlphaFoldDB" id="A0AAV4QPW5"/>
<gene>
    <name evidence="2" type="ORF">CDAR_185481</name>
</gene>
<proteinExistence type="predicted"/>
<organism evidence="2 3">
    <name type="scientific">Caerostris darwini</name>
    <dbReference type="NCBI Taxonomy" id="1538125"/>
    <lineage>
        <taxon>Eukaryota</taxon>
        <taxon>Metazoa</taxon>
        <taxon>Ecdysozoa</taxon>
        <taxon>Arthropoda</taxon>
        <taxon>Chelicerata</taxon>
        <taxon>Arachnida</taxon>
        <taxon>Araneae</taxon>
        <taxon>Araneomorphae</taxon>
        <taxon>Entelegynae</taxon>
        <taxon>Araneoidea</taxon>
        <taxon>Araneidae</taxon>
        <taxon>Caerostris</taxon>
    </lineage>
</organism>
<dbReference type="EMBL" id="BPLQ01004813">
    <property type="protein sequence ID" value="GIY10874.1"/>
    <property type="molecule type" value="Genomic_DNA"/>
</dbReference>
<feature type="region of interest" description="Disordered" evidence="1">
    <location>
        <begin position="75"/>
        <end position="106"/>
    </location>
</feature>
<comment type="caution">
    <text evidence="2">The sequence shown here is derived from an EMBL/GenBank/DDBJ whole genome shotgun (WGS) entry which is preliminary data.</text>
</comment>
<feature type="compositionally biased region" description="Polar residues" evidence="1">
    <location>
        <begin position="1"/>
        <end position="16"/>
    </location>
</feature>
<keyword evidence="3" id="KW-1185">Reference proteome</keyword>